<protein>
    <submittedName>
        <fullName evidence="1">Uncharacterized protein</fullName>
    </submittedName>
</protein>
<accession>A0A645HZN6</accession>
<gene>
    <name evidence="1" type="ORF">SDC9_189168</name>
</gene>
<evidence type="ECO:0000313" key="1">
    <source>
        <dbReference type="EMBL" id="MPN41614.1"/>
    </source>
</evidence>
<dbReference type="AlphaFoldDB" id="A0A645HZN6"/>
<comment type="caution">
    <text evidence="1">The sequence shown here is derived from an EMBL/GenBank/DDBJ whole genome shotgun (WGS) entry which is preliminary data.</text>
</comment>
<name>A0A645HZN6_9ZZZZ</name>
<dbReference type="EMBL" id="VSSQ01098783">
    <property type="protein sequence ID" value="MPN41614.1"/>
    <property type="molecule type" value="Genomic_DNA"/>
</dbReference>
<reference evidence="1" key="1">
    <citation type="submission" date="2019-08" db="EMBL/GenBank/DDBJ databases">
        <authorList>
            <person name="Kucharzyk K."/>
            <person name="Murdoch R.W."/>
            <person name="Higgins S."/>
            <person name="Loffler F."/>
        </authorList>
    </citation>
    <scope>NUCLEOTIDE SEQUENCE</scope>
</reference>
<organism evidence="1">
    <name type="scientific">bioreactor metagenome</name>
    <dbReference type="NCBI Taxonomy" id="1076179"/>
    <lineage>
        <taxon>unclassified sequences</taxon>
        <taxon>metagenomes</taxon>
        <taxon>ecological metagenomes</taxon>
    </lineage>
</organism>
<sequence>MLRIALRQHGNKLVTRQTPGNIGAAQHALQSRRDIAQQFIPHRMTQRVIDLLEPVQVDEQHRQLFVIAGS</sequence>
<proteinExistence type="predicted"/>